<dbReference type="AlphaFoldDB" id="A0A4Y7J9U2"/>
<keyword evidence="2" id="KW-1185">Reference proteome</keyword>
<evidence type="ECO:0000313" key="2">
    <source>
        <dbReference type="Proteomes" id="UP000316621"/>
    </source>
</evidence>
<proteinExistence type="predicted"/>
<name>A0A4Y7J9U2_PAPSO</name>
<organism evidence="1 2">
    <name type="scientific">Papaver somniferum</name>
    <name type="common">Opium poppy</name>
    <dbReference type="NCBI Taxonomy" id="3469"/>
    <lineage>
        <taxon>Eukaryota</taxon>
        <taxon>Viridiplantae</taxon>
        <taxon>Streptophyta</taxon>
        <taxon>Embryophyta</taxon>
        <taxon>Tracheophyta</taxon>
        <taxon>Spermatophyta</taxon>
        <taxon>Magnoliopsida</taxon>
        <taxon>Ranunculales</taxon>
        <taxon>Papaveraceae</taxon>
        <taxon>Papaveroideae</taxon>
        <taxon>Papaver</taxon>
    </lineage>
</organism>
<reference evidence="1 2" key="1">
    <citation type="journal article" date="2018" name="Science">
        <title>The opium poppy genome and morphinan production.</title>
        <authorList>
            <person name="Guo L."/>
            <person name="Winzer T."/>
            <person name="Yang X."/>
            <person name="Li Y."/>
            <person name="Ning Z."/>
            <person name="He Z."/>
            <person name="Teodor R."/>
            <person name="Lu Y."/>
            <person name="Bowser T.A."/>
            <person name="Graham I.A."/>
            <person name="Ye K."/>
        </authorList>
    </citation>
    <scope>NUCLEOTIDE SEQUENCE [LARGE SCALE GENOMIC DNA]</scope>
    <source>
        <strain evidence="2">cv. HN1</strain>
        <tissue evidence="1">Leaves</tissue>
    </source>
</reference>
<evidence type="ECO:0000313" key="1">
    <source>
        <dbReference type="EMBL" id="RZC57914.1"/>
    </source>
</evidence>
<gene>
    <name evidence="1" type="ORF">C5167_005216</name>
</gene>
<dbReference type="EMBL" id="CM010718">
    <property type="protein sequence ID" value="RZC57914.1"/>
    <property type="molecule type" value="Genomic_DNA"/>
</dbReference>
<accession>A0A4Y7J9U2</accession>
<protein>
    <submittedName>
        <fullName evidence="1">Uncharacterized protein</fullName>
    </submittedName>
</protein>
<dbReference type="Proteomes" id="UP000316621">
    <property type="component" value="Chromosome 4"/>
</dbReference>
<dbReference type="Gramene" id="RZC57914">
    <property type="protein sequence ID" value="RZC57914"/>
    <property type="gene ID" value="C5167_005216"/>
</dbReference>
<sequence length="121" mass="13717">MFNKVTQLTFIWQMKFVIAQDYYMDFSHGQQVYKSISYYVTDAAILRAMVGISGPSTIEVFNNSVQGYAQLVTAVDVVYMVYGKCMDGGFKSIFSINFLKLNKGTFRDSLQLFAVATQELL</sequence>